<keyword evidence="2" id="KW-1185">Reference proteome</keyword>
<organism evidence="1 2">
    <name type="scientific">Paenibacillus ottowii</name>
    <dbReference type="NCBI Taxonomy" id="2315729"/>
    <lineage>
        <taxon>Bacteria</taxon>
        <taxon>Bacillati</taxon>
        <taxon>Bacillota</taxon>
        <taxon>Bacilli</taxon>
        <taxon>Bacillales</taxon>
        <taxon>Paenibacillaceae</taxon>
        <taxon>Paenibacillus</taxon>
    </lineage>
</organism>
<comment type="caution">
    <text evidence="1">The sequence shown here is derived from an EMBL/GenBank/DDBJ whole genome shotgun (WGS) entry which is preliminary data.</text>
</comment>
<name>A0ABY3B1V7_9BACL</name>
<dbReference type="RefSeq" id="WP_142613849.1">
    <property type="nucleotide sequence ID" value="NZ_VIJZ01000008.1"/>
</dbReference>
<reference evidence="1 2" key="1">
    <citation type="submission" date="2019-07" db="EMBL/GenBank/DDBJ databases">
        <title>Paenibacillus ottowii sp. nov. isolated from a fermentation system processing bovine manure.</title>
        <authorList>
            <person name="Velazquez L.F."/>
            <person name="Rajbanshi S."/>
            <person name="Guan S."/>
            <person name="Hinchee M."/>
            <person name="Welsh A."/>
        </authorList>
    </citation>
    <scope>NUCLEOTIDE SEQUENCE [LARGE SCALE GENOMIC DNA]</scope>
    <source>
        <strain evidence="1 2">MS2379</strain>
    </source>
</reference>
<gene>
    <name evidence="1" type="ORF">FKV70_19070</name>
</gene>
<dbReference type="Proteomes" id="UP000319219">
    <property type="component" value="Unassembled WGS sequence"/>
</dbReference>
<accession>A0ABY3B1V7</accession>
<protein>
    <submittedName>
        <fullName evidence="1">Uncharacterized protein</fullName>
    </submittedName>
</protein>
<proteinExistence type="predicted"/>
<sequence length="94" mass="10902">MNINDHVEVILTKTGIEMLENHYQEAYSHLPISIRMPLDTHFKASKQEPIQFQLWELMQIYGPHIFLGMRESPFVGNEIHIVEKVTFDGGLNHG</sequence>
<evidence type="ECO:0000313" key="1">
    <source>
        <dbReference type="EMBL" id="TQR97335.1"/>
    </source>
</evidence>
<evidence type="ECO:0000313" key="2">
    <source>
        <dbReference type="Proteomes" id="UP000319219"/>
    </source>
</evidence>
<dbReference type="EMBL" id="VIJZ01000008">
    <property type="protein sequence ID" value="TQR97335.1"/>
    <property type="molecule type" value="Genomic_DNA"/>
</dbReference>